<reference evidence="3 4" key="1">
    <citation type="submission" date="2016-10" db="EMBL/GenBank/DDBJ databases">
        <authorList>
            <person name="de Groot N.N."/>
        </authorList>
    </citation>
    <scope>NUCLEOTIDE SEQUENCE [LARGE SCALE GENOMIC DNA]</scope>
    <source>
        <strain evidence="3 4">PYCC 4715</strain>
    </source>
</reference>
<dbReference type="GO" id="GO:0045144">
    <property type="term" value="P:meiotic sister chromatid segregation"/>
    <property type="evidence" value="ECO:0007669"/>
    <property type="project" value="TreeGrafter"/>
</dbReference>
<dbReference type="Gene3D" id="3.90.1150.80">
    <property type="match status" value="1"/>
</dbReference>
<dbReference type="PANTHER" id="PTHR28006:SF1">
    <property type="entry name" value="MONOPOLIN COMPLEX SUBUNIT CSM1"/>
    <property type="match status" value="1"/>
</dbReference>
<dbReference type="EMBL" id="LT635768">
    <property type="protein sequence ID" value="SGZ56979.1"/>
    <property type="molecule type" value="Genomic_DNA"/>
</dbReference>
<feature type="region of interest" description="Disordered" evidence="1">
    <location>
        <begin position="1"/>
        <end position="67"/>
    </location>
</feature>
<feature type="domain" description="Monopolin complex subunit Csm1/Pcs1 C-terminal" evidence="2">
    <location>
        <begin position="239"/>
        <end position="333"/>
    </location>
</feature>
<dbReference type="AlphaFoldDB" id="A0A1L0C0E6"/>
<dbReference type="GO" id="GO:0034506">
    <property type="term" value="C:chromosome, centromeric core domain"/>
    <property type="evidence" value="ECO:0007669"/>
    <property type="project" value="TreeGrafter"/>
</dbReference>
<sequence>MAKTRKNVLGSVEGLEADEYTSAVRTSPRTKTRGRPRADAAKVKKEPAKRGRKKKTPDEPPLMLGNKKSDLAVAASKLSGGKFPSPTPDLSNNSLSNSTMEKTVSIAVSGGASVTENDILAASTPQALMKLINSLVTTQQDAIFDKYRLTSRLQMNHDSLVISGLREELRHKQAKIDALQAQIIENGGVNADVSSISVVSSTPRRQGTRELYQSPIRQKSSSLMLQQEDLANELKTIGITLDMQELLTGVRITNYEDDRDKFYFDVKQTSTNIDNDVDAVSVMYRLVIKKKFEQTAEVTYIPSFLREAKNDDARRVSVHLPDYLKDNLIFPYNTLLQFYAKMSKALNKSAKA</sequence>
<gene>
    <name evidence="3" type="ORF">SAMEA4029009_CIC11G00000001274</name>
</gene>
<dbReference type="CDD" id="cd23787">
    <property type="entry name" value="RWD_CSM1"/>
    <property type="match status" value="1"/>
</dbReference>
<dbReference type="PANTHER" id="PTHR28006">
    <property type="entry name" value="MONOPOLIN COMPLEX SUBUNIT CSM1"/>
    <property type="match status" value="1"/>
</dbReference>
<organism evidence="3 4">
    <name type="scientific">Sungouiella intermedia</name>
    <dbReference type="NCBI Taxonomy" id="45354"/>
    <lineage>
        <taxon>Eukaryota</taxon>
        <taxon>Fungi</taxon>
        <taxon>Dikarya</taxon>
        <taxon>Ascomycota</taxon>
        <taxon>Saccharomycotina</taxon>
        <taxon>Pichiomycetes</taxon>
        <taxon>Metschnikowiaceae</taxon>
        <taxon>Sungouiella</taxon>
    </lineage>
</organism>
<dbReference type="Pfam" id="PF12539">
    <property type="entry name" value="Csm1"/>
    <property type="match status" value="1"/>
</dbReference>
<dbReference type="Proteomes" id="UP000182259">
    <property type="component" value="Chromosome V"/>
</dbReference>
<dbReference type="GO" id="GO:0072686">
    <property type="term" value="C:mitotic spindle"/>
    <property type="evidence" value="ECO:0007669"/>
    <property type="project" value="TreeGrafter"/>
</dbReference>
<feature type="compositionally biased region" description="Basic and acidic residues" evidence="1">
    <location>
        <begin position="36"/>
        <end position="49"/>
    </location>
</feature>
<proteinExistence type="predicted"/>
<dbReference type="InterPro" id="IPR040349">
    <property type="entry name" value="Csm1/Pcs1"/>
</dbReference>
<dbReference type="GO" id="GO:0051315">
    <property type="term" value="P:attachment of mitotic spindle microtubules to kinetochore"/>
    <property type="evidence" value="ECO:0007669"/>
    <property type="project" value="TreeGrafter"/>
</dbReference>
<protein>
    <submittedName>
        <fullName evidence="3">CIC11C00000001274</fullName>
    </submittedName>
</protein>
<accession>A0A1L0C0E6</accession>
<evidence type="ECO:0000313" key="3">
    <source>
        <dbReference type="EMBL" id="SGZ56979.1"/>
    </source>
</evidence>
<dbReference type="GO" id="GO:0033551">
    <property type="term" value="C:monopolin complex"/>
    <property type="evidence" value="ECO:0007669"/>
    <property type="project" value="InterPro"/>
</dbReference>
<dbReference type="GO" id="GO:0005730">
    <property type="term" value="C:nucleolus"/>
    <property type="evidence" value="ECO:0007669"/>
    <property type="project" value="TreeGrafter"/>
</dbReference>
<evidence type="ECO:0000259" key="2">
    <source>
        <dbReference type="Pfam" id="PF12539"/>
    </source>
</evidence>
<evidence type="ECO:0000256" key="1">
    <source>
        <dbReference type="SAM" id="MobiDB-lite"/>
    </source>
</evidence>
<dbReference type="InterPro" id="IPR038608">
    <property type="entry name" value="Csm1/Pcs1_C_sf"/>
</dbReference>
<dbReference type="GO" id="GO:1990644">
    <property type="term" value="F:microtubule site clamp"/>
    <property type="evidence" value="ECO:0007669"/>
    <property type="project" value="TreeGrafter"/>
</dbReference>
<evidence type="ECO:0000313" key="4">
    <source>
        <dbReference type="Proteomes" id="UP000182259"/>
    </source>
</evidence>
<dbReference type="InterPro" id="IPR020981">
    <property type="entry name" value="Csm1/Pcs1_C"/>
</dbReference>
<name>A0A1L0C0E6_9ASCO</name>